<feature type="domain" description="ABC1 atypical kinase-like" evidence="3">
    <location>
        <begin position="169"/>
        <end position="413"/>
    </location>
</feature>
<proteinExistence type="inferred from homology"/>
<accession>A0ABP0JHE5</accession>
<dbReference type="Proteomes" id="UP001642464">
    <property type="component" value="Unassembled WGS sequence"/>
</dbReference>
<dbReference type="EMBL" id="CAXAMM010007324">
    <property type="protein sequence ID" value="CAK9013832.1"/>
    <property type="molecule type" value="Genomic_DNA"/>
</dbReference>
<comment type="caution">
    <text evidence="4">The sequence shown here is derived from an EMBL/GenBank/DDBJ whole genome shotgun (WGS) entry which is preliminary data.</text>
</comment>
<evidence type="ECO:0000259" key="3">
    <source>
        <dbReference type="Pfam" id="PF03109"/>
    </source>
</evidence>
<evidence type="ECO:0000256" key="1">
    <source>
        <dbReference type="ARBA" id="ARBA00009670"/>
    </source>
</evidence>
<evidence type="ECO:0000313" key="5">
    <source>
        <dbReference type="Proteomes" id="UP001642464"/>
    </source>
</evidence>
<name>A0ABP0JHE5_9DINO</name>
<dbReference type="InterPro" id="IPR004147">
    <property type="entry name" value="ABC1_dom"/>
</dbReference>
<gene>
    <name evidence="4" type="ORF">SCF082_LOCUS12097</name>
</gene>
<sequence>MVSISSWKPLASNVPPTEIVTKHGTPKAEPKGRSSPAAGAAIVCAALLYHKQVDSWSSRSTRSLRSLRSSRRSKADVYDAAQVEAAALENPLAVFGRGMQVVSQLGRYYVVLKLDEALGRTGEEIVRERSRELRQLLLDLGPCYIKLGQALANRPDIIRDDYMAELEALQDKVPPFPSSEAMSIIQTELGQDPKQIFSEITAGPVAAASLGQVYRGRLRCNGEEVAVKVQRPGLKDSLILDMFIFRRLSELLNSWARRHLGCNVTLVVDEFASKLWEEANYYQEAQNAQKFAENFGQDPTVKIPKVFMQYVSKKVITMEWIDGLKSTDLSGLRRRGIDVNEFIRNGVQAALRQLLEFGLFHGDPHAGNIFAMNDGRMAYVDFGNVANISESQRDVLIGAITHVSNSDYKEIANDFIRLGFLRPGTDVSEIVPAMETIWADSMGKSIKDFNFRTVTGRFSKLVYQFPIRIPERFSLVIRSLLMQEGICMCLNPDFSIIEVALPYASKRLLSNPNPTLRRELLSIIFSGDDRPVLQWDRLANLVTLAKQARDGTSIQINQVIVDFFRGLRRDVMNGVETGFAPAKVLRGSLEALTAGDRLRLREPGFGQSGRAVMPGWQNQEADDLTNERFDDFSAENRIDVQFESLRFLVMDRLLTKGGQLDAELKLHRTSKEAKLATMKADLDTKKTKKGQLRKDVLQLVELLSPDLTPALAREVADALIRDSVEDVLRERGVQLELEDLDPRNLGKVLSSGELLKLLPVPGPA</sequence>
<dbReference type="Pfam" id="PF03109">
    <property type="entry name" value="ABC1"/>
    <property type="match status" value="1"/>
</dbReference>
<dbReference type="InterPro" id="IPR011009">
    <property type="entry name" value="Kinase-like_dom_sf"/>
</dbReference>
<evidence type="ECO:0000256" key="2">
    <source>
        <dbReference type="SAM" id="MobiDB-lite"/>
    </source>
</evidence>
<protein>
    <recommendedName>
        <fullName evidence="3">ABC1 atypical kinase-like domain-containing protein</fullName>
    </recommendedName>
</protein>
<organism evidence="4 5">
    <name type="scientific">Durusdinium trenchii</name>
    <dbReference type="NCBI Taxonomy" id="1381693"/>
    <lineage>
        <taxon>Eukaryota</taxon>
        <taxon>Sar</taxon>
        <taxon>Alveolata</taxon>
        <taxon>Dinophyceae</taxon>
        <taxon>Suessiales</taxon>
        <taxon>Symbiodiniaceae</taxon>
        <taxon>Durusdinium</taxon>
    </lineage>
</organism>
<dbReference type="InterPro" id="IPR050154">
    <property type="entry name" value="UbiB_kinase"/>
</dbReference>
<keyword evidence="5" id="KW-1185">Reference proteome</keyword>
<feature type="region of interest" description="Disordered" evidence="2">
    <location>
        <begin position="15"/>
        <end position="34"/>
    </location>
</feature>
<dbReference type="CDD" id="cd05121">
    <property type="entry name" value="ABC1_ADCK3-like"/>
    <property type="match status" value="1"/>
</dbReference>
<dbReference type="PANTHER" id="PTHR10566:SF53">
    <property type="entry name" value="PROTEIN ACTIVITY OF BC1 COMPLEX KINASE 1, CHLOROPLASTIC"/>
    <property type="match status" value="1"/>
</dbReference>
<comment type="similarity">
    <text evidence="1">Belongs to the protein kinase superfamily. ADCK protein kinase family.</text>
</comment>
<evidence type="ECO:0000313" key="4">
    <source>
        <dbReference type="EMBL" id="CAK9013832.1"/>
    </source>
</evidence>
<dbReference type="SUPFAM" id="SSF56112">
    <property type="entry name" value="Protein kinase-like (PK-like)"/>
    <property type="match status" value="1"/>
</dbReference>
<reference evidence="4 5" key="1">
    <citation type="submission" date="2024-02" db="EMBL/GenBank/DDBJ databases">
        <authorList>
            <person name="Chen Y."/>
            <person name="Shah S."/>
            <person name="Dougan E. K."/>
            <person name="Thang M."/>
            <person name="Chan C."/>
        </authorList>
    </citation>
    <scope>NUCLEOTIDE SEQUENCE [LARGE SCALE GENOMIC DNA]</scope>
</reference>
<dbReference type="PANTHER" id="PTHR10566">
    <property type="entry name" value="CHAPERONE-ACTIVITY OF BC1 COMPLEX CABC1 -RELATED"/>
    <property type="match status" value="1"/>
</dbReference>